<dbReference type="EMBL" id="JACCQK010000665">
    <property type="protein sequence ID" value="MBG0780299.1"/>
    <property type="molecule type" value="Genomic_DNA"/>
</dbReference>
<sequence>MTNEAEKSPGLGGNNVSSQTSETTEKIEGLGQDEDASLGDYPIDTVLIRNENRTVHDVLRRINKGSYILDPDFQRDFIWPPDKQCKLIESVLMRIPLPVFYLAENAKGQMVVVDGLQRLSTFQRFVNNELRLTLPGQPELNNKRFKDLSPKLQNRVEDCNLILYLIDAKVPTQALLDIFERVNSGVPLTRQQMRNCLFMGPATRFLKEEAGTELFKQATGQSLAVNTMRDREFVNRFCAFQILGVEKYKGDMDEFLAKALEHMNEAGEESLQKLSRRFRTTLENNKKVFGIHAFRKHSPGKTNRNVINASLWDVMTTGLSRYAQEDVVRKKKALKSGLYNLFEDDEFFESITMGTSQVNRVRMRFEKSRQMFREVFDDHQD</sequence>
<dbReference type="InterPro" id="IPR004919">
    <property type="entry name" value="GmrSD_N"/>
</dbReference>
<dbReference type="PANTHER" id="PTHR39639:SF1">
    <property type="entry name" value="DUF262 DOMAIN-CONTAINING PROTEIN"/>
    <property type="match status" value="1"/>
</dbReference>
<protein>
    <submittedName>
        <fullName evidence="3">DUF262 domain-containing protein</fullName>
    </submittedName>
</protein>
<proteinExistence type="predicted"/>
<evidence type="ECO:0000313" key="3">
    <source>
        <dbReference type="EMBL" id="MBG0780299.1"/>
    </source>
</evidence>
<dbReference type="AlphaFoldDB" id="A0A931CZM1"/>
<accession>A0A931CZM1</accession>
<organism evidence="3 4">
    <name type="scientific">Desulfotignum balticum</name>
    <dbReference type="NCBI Taxonomy" id="115781"/>
    <lineage>
        <taxon>Bacteria</taxon>
        <taxon>Pseudomonadati</taxon>
        <taxon>Thermodesulfobacteriota</taxon>
        <taxon>Desulfobacteria</taxon>
        <taxon>Desulfobacterales</taxon>
        <taxon>Desulfobacteraceae</taxon>
        <taxon>Desulfotignum</taxon>
    </lineage>
</organism>
<feature type="region of interest" description="Disordered" evidence="1">
    <location>
        <begin position="1"/>
        <end position="36"/>
    </location>
</feature>
<evidence type="ECO:0000256" key="1">
    <source>
        <dbReference type="SAM" id="MobiDB-lite"/>
    </source>
</evidence>
<dbReference type="Pfam" id="PF03235">
    <property type="entry name" value="GmrSD_N"/>
    <property type="match status" value="1"/>
</dbReference>
<comment type="caution">
    <text evidence="3">The sequence shown here is derived from an EMBL/GenBank/DDBJ whole genome shotgun (WGS) entry which is preliminary data.</text>
</comment>
<evidence type="ECO:0000313" key="4">
    <source>
        <dbReference type="Proteomes" id="UP000706172"/>
    </source>
</evidence>
<gene>
    <name evidence="3" type="ORF">H0S81_10295</name>
</gene>
<reference evidence="3" key="1">
    <citation type="submission" date="2020-07" db="EMBL/GenBank/DDBJ databases">
        <title>Severe corrosion of carbon steel in oil field produced water can be linked to methanogenic archaea containing a special type of NiFe hydrogenase.</title>
        <authorList>
            <person name="Lahme S."/>
            <person name="Mand J."/>
            <person name="Longwell J."/>
            <person name="Smith R."/>
            <person name="Enning D."/>
        </authorList>
    </citation>
    <scope>NUCLEOTIDE SEQUENCE</scope>
    <source>
        <strain evidence="3">MIC098Bin6</strain>
    </source>
</reference>
<feature type="domain" description="GmrSD restriction endonucleases N-terminal" evidence="2">
    <location>
        <begin position="56"/>
        <end position="198"/>
    </location>
</feature>
<dbReference type="PANTHER" id="PTHR39639">
    <property type="entry name" value="CHROMOSOME 16, WHOLE GENOME SHOTGUN SEQUENCE"/>
    <property type="match status" value="1"/>
</dbReference>
<evidence type="ECO:0000259" key="2">
    <source>
        <dbReference type="Pfam" id="PF03235"/>
    </source>
</evidence>
<dbReference type="Proteomes" id="UP000706172">
    <property type="component" value="Unassembled WGS sequence"/>
</dbReference>
<name>A0A931CZM1_9BACT</name>